<dbReference type="EMBL" id="GG657994">
    <property type="protein sequence ID" value="EFS22388.1"/>
    <property type="molecule type" value="Genomic_DNA"/>
</dbReference>
<keyword evidence="5 6" id="KW-0233">DNA recombination</keyword>
<evidence type="ECO:0000313" key="7">
    <source>
        <dbReference type="EMBL" id="EFS22388.1"/>
    </source>
</evidence>
<evidence type="ECO:0000256" key="3">
    <source>
        <dbReference type="ARBA" id="ARBA00022578"/>
    </source>
</evidence>
<keyword evidence="8" id="KW-1185">Reference proteome</keyword>
<dbReference type="PANTHER" id="PTHR33217">
    <property type="entry name" value="TRANSPOSASE FOR INSERTION SEQUENCE ELEMENT IS1081"/>
    <property type="match status" value="1"/>
</dbReference>
<evidence type="ECO:0000256" key="2">
    <source>
        <dbReference type="ARBA" id="ARBA00010961"/>
    </source>
</evidence>
<keyword evidence="3 6" id="KW-0815">Transposition</keyword>
<dbReference type="GO" id="GO:0003677">
    <property type="term" value="F:DNA binding"/>
    <property type="evidence" value="ECO:0007669"/>
    <property type="project" value="UniProtKB-UniRule"/>
</dbReference>
<evidence type="ECO:0000313" key="8">
    <source>
        <dbReference type="Proteomes" id="UP000002975"/>
    </source>
</evidence>
<accession>E5BIR5</accession>
<dbReference type="RefSeq" id="WP_008802417.1">
    <property type="nucleotide sequence ID" value="NZ_GG657994.1"/>
</dbReference>
<evidence type="ECO:0000256" key="4">
    <source>
        <dbReference type="ARBA" id="ARBA00023125"/>
    </source>
</evidence>
<dbReference type="AlphaFoldDB" id="E5BIR5"/>
<dbReference type="GO" id="GO:0006313">
    <property type="term" value="P:DNA transposition"/>
    <property type="evidence" value="ECO:0007669"/>
    <property type="project" value="UniProtKB-UniRule"/>
</dbReference>
<dbReference type="PANTHER" id="PTHR33217:SF8">
    <property type="entry name" value="MUTATOR FAMILY TRANSPOSASE"/>
    <property type="match status" value="1"/>
</dbReference>
<evidence type="ECO:0000256" key="6">
    <source>
        <dbReference type="RuleBase" id="RU365089"/>
    </source>
</evidence>
<dbReference type="InterPro" id="IPR001207">
    <property type="entry name" value="Transposase_mutator"/>
</dbReference>
<organism evidence="7 8">
    <name type="scientific">Fusobacterium gonidiaformans 3-1-5R</name>
    <dbReference type="NCBI Taxonomy" id="469605"/>
    <lineage>
        <taxon>Bacteria</taxon>
        <taxon>Fusobacteriati</taxon>
        <taxon>Fusobacteriota</taxon>
        <taxon>Fusobacteriia</taxon>
        <taxon>Fusobacteriales</taxon>
        <taxon>Fusobacteriaceae</taxon>
        <taxon>Fusobacterium</taxon>
    </lineage>
</organism>
<feature type="non-terminal residue" evidence="7">
    <location>
        <position position="205"/>
    </location>
</feature>
<keyword evidence="6" id="KW-0814">Transposable element</keyword>
<evidence type="ECO:0000256" key="5">
    <source>
        <dbReference type="ARBA" id="ARBA00023172"/>
    </source>
</evidence>
<gene>
    <name evidence="7" type="ORF">FSBG_01885</name>
</gene>
<dbReference type="Proteomes" id="UP000002975">
    <property type="component" value="Unassembled WGS sequence"/>
</dbReference>
<dbReference type="GO" id="GO:0004803">
    <property type="term" value="F:transposase activity"/>
    <property type="evidence" value="ECO:0007669"/>
    <property type="project" value="UniProtKB-UniRule"/>
</dbReference>
<comment type="function">
    <text evidence="1 6">Required for the transposition of the insertion element.</text>
</comment>
<comment type="similarity">
    <text evidence="2 6">Belongs to the transposase mutator family.</text>
</comment>
<name>E5BIR5_9FUSO</name>
<dbReference type="Pfam" id="PF00872">
    <property type="entry name" value="Transposase_mut"/>
    <property type="match status" value="1"/>
</dbReference>
<proteinExistence type="inferred from homology"/>
<sequence>KDVYKVKPLTEGKKNIIASLLQEYDIQSAQDIQVALRDLLGGTIQSMLEAEMEEHLGYENYERTEDRMEGDNYRNGTKKKKIRSQYGEFEVEVPQDRNSSFDPKIVKKRQKDISEIDQKIINMYARGLTTRQISQQIEELYGFECSESFISNVTDKILQDIEDWQNRPLDAIYPILFIDAVHFSVREDNRVKKIAAYVILGITIE</sequence>
<reference evidence="7 8" key="1">
    <citation type="submission" date="2009-02" db="EMBL/GenBank/DDBJ databases">
        <title>The Genome Sequence of Fusobacterium sp. 3_1_5R.</title>
        <authorList>
            <consortium name="The Broad Institute Genome Sequencing Platform"/>
            <person name="Ward D."/>
            <person name="Young S.K."/>
            <person name="Kodira C.D."/>
            <person name="Zeng Q."/>
            <person name="Koehrsen M."/>
            <person name="Alvarado L."/>
            <person name="Berlin A."/>
            <person name="Borenstein D."/>
            <person name="Chen Z."/>
            <person name="Engels R."/>
            <person name="Freedman E."/>
            <person name="Gellesch M."/>
            <person name="Goldberg J."/>
            <person name="Griggs A."/>
            <person name="Gujja S."/>
            <person name="Heiman D."/>
            <person name="Hepburn T."/>
            <person name="Howarth C."/>
            <person name="Jen D."/>
            <person name="Larson L."/>
            <person name="Lewis B."/>
            <person name="Mehta T."/>
            <person name="Park D."/>
            <person name="Pearson M."/>
            <person name="Roberts A."/>
            <person name="Saif S."/>
            <person name="Shea T."/>
            <person name="Shenoy N."/>
            <person name="Sisk P."/>
            <person name="Stolte C."/>
            <person name="Sykes S."/>
            <person name="Walk T."/>
            <person name="White J."/>
            <person name="Yandava C."/>
            <person name="Allen-Vercoe E."/>
            <person name="Strauss J."/>
            <person name="Ambrose C."/>
            <person name="Lander E."/>
            <person name="Nusbaum C."/>
            <person name="Galagan J."/>
            <person name="Birren B."/>
        </authorList>
    </citation>
    <scope>NUCLEOTIDE SEQUENCE [LARGE SCALE GENOMIC DNA]</scope>
    <source>
        <strain evidence="7 8">3_1_5R</strain>
    </source>
</reference>
<feature type="non-terminal residue" evidence="7">
    <location>
        <position position="1"/>
    </location>
</feature>
<protein>
    <recommendedName>
        <fullName evidence="6">Mutator family transposase</fullName>
    </recommendedName>
</protein>
<keyword evidence="4 6" id="KW-0238">DNA-binding</keyword>
<evidence type="ECO:0000256" key="1">
    <source>
        <dbReference type="ARBA" id="ARBA00002190"/>
    </source>
</evidence>
<dbReference type="HOGENOM" id="CLU_1345701_0_0_0"/>